<reference evidence="3 4" key="1">
    <citation type="submission" date="2016-10" db="EMBL/GenBank/DDBJ databases">
        <authorList>
            <person name="de Groot N.N."/>
        </authorList>
    </citation>
    <scope>NUCLEOTIDE SEQUENCE [LARGE SCALE GENOMIC DNA]</scope>
    <source>
        <strain evidence="3 4">A52C2</strain>
    </source>
</reference>
<proteinExistence type="predicted"/>
<dbReference type="CDD" id="cd00761">
    <property type="entry name" value="Glyco_tranf_GTA_type"/>
    <property type="match status" value="1"/>
</dbReference>
<dbReference type="PANTHER" id="PTHR12526">
    <property type="entry name" value="GLYCOSYLTRANSFERASE"/>
    <property type="match status" value="1"/>
</dbReference>
<dbReference type="RefSeq" id="WP_177176768.1">
    <property type="nucleotide sequence ID" value="NZ_FOFG01000004.1"/>
</dbReference>
<gene>
    <name evidence="3" type="ORF">SAMN05216548_104106</name>
</gene>
<feature type="domain" description="Glycosyltransferase 2-like" evidence="1">
    <location>
        <begin position="457"/>
        <end position="566"/>
    </location>
</feature>
<dbReference type="Gene3D" id="3.90.550.10">
    <property type="entry name" value="Spore Coat Polysaccharide Biosynthesis Protein SpsA, Chain A"/>
    <property type="match status" value="1"/>
</dbReference>
<feature type="domain" description="Glycosyltransferase subfamily 4-like N-terminal" evidence="2">
    <location>
        <begin position="54"/>
        <end position="237"/>
    </location>
</feature>
<dbReference type="InterPro" id="IPR029044">
    <property type="entry name" value="Nucleotide-diphossugar_trans"/>
</dbReference>
<dbReference type="InterPro" id="IPR028098">
    <property type="entry name" value="Glyco_trans_4-like_N"/>
</dbReference>
<dbReference type="Pfam" id="PF13579">
    <property type="entry name" value="Glyco_trans_4_4"/>
    <property type="match status" value="1"/>
</dbReference>
<name>A0A1H9FFU1_9HYPH</name>
<sequence>MEPDSGLGAGSGIEDAWSRAFPDLRSAAPEGPAKVRPLSICIVTEDIVGPVQNGGIGSTYAVLAEVLAASGHDVTILYLPGHKVDVGSVEEWAEHYLRLGVRLVAAPNHAMREGLVGPQERWLRPSFNMMRYLSEHRFDVVHLSEWRGAGLLSLTAKEQGLACRDTLFVVKSSSPWLWNRMYGLQPLERPDELDRIYAERRSIELADMVVGGSAHLLRWMAAQGYELPPGRTYVQPNILQLPSVLPTRPDEAGQRRAVDEIVFFGRLEARKGLVIFCDAVARMIREGIKLPPVVSFMGKPGARLPARPDQSVVDFIREVTENWPTDVRILSEFPQPDALRYLLSGKRLAVMPSLIENASLAVHEAAAAGIPFIASDVGGTAELIRAEDRGEVLCRPHPIPLAACLAKALAEGAYVAAPSFDNDANTEVWRAFHRRLSTRAPAAPQHERETAASPEPSLAVCIYHAGDLESLSRTLGSLDAQGRPPAEVVIAIDSPAHGAVAAARELTSARETVRVIDTADQDAGASLNSAAAIATADILLFIWSGMELAERALAETAGIFDASGADCLNFLFREEAADGEGRQLLRAPIVAERGGGFFSHEVAAQPLAVRRACFRATGGFTGDYRVLGYEREFAIRAARSGFRCTTGLSVIGTVPRLSRQWLRDRGYDELGSAVRAVRPELAGPSGEIAGGLLLAKGLFTRLAIQRQRRLELNAPPSANRTIVARVGAILMAGRSGREVLAPHDPSRRGRGPAAGSMLLTGESAEGRVLFVRNGAIHGWVRDRHRPGEYLTLEAVCAGRVVAVDTAMRRASFARADLPPSWDGHLFQLPAFAPGLLARLATGTRTVQLRIAGTGEILGAPIEVFAPAADIGPTRFEGFCDPSDEGVVQGWLRSRSDADGELDAAIFLDGRFLAAIRADQYRDDLAQKSVGTGEHGFRLRLTESLGTGEAHRIDIVIAQNGLRLKRSPMVIAGRQVRQRRFWPWA</sequence>
<evidence type="ECO:0000313" key="3">
    <source>
        <dbReference type="EMBL" id="SEQ36790.1"/>
    </source>
</evidence>
<accession>A0A1H9FFU1</accession>
<protein>
    <submittedName>
        <fullName evidence="3">Glycosyltransferase involved in cell wall bisynthesis</fullName>
    </submittedName>
</protein>
<evidence type="ECO:0000259" key="2">
    <source>
        <dbReference type="Pfam" id="PF13579"/>
    </source>
</evidence>
<organism evidence="3 4">
    <name type="scientific">Faunimonas pinastri</name>
    <dbReference type="NCBI Taxonomy" id="1855383"/>
    <lineage>
        <taxon>Bacteria</taxon>
        <taxon>Pseudomonadati</taxon>
        <taxon>Pseudomonadota</taxon>
        <taxon>Alphaproteobacteria</taxon>
        <taxon>Hyphomicrobiales</taxon>
        <taxon>Afifellaceae</taxon>
        <taxon>Faunimonas</taxon>
    </lineage>
</organism>
<dbReference type="CDD" id="cd03801">
    <property type="entry name" value="GT4_PimA-like"/>
    <property type="match status" value="1"/>
</dbReference>
<keyword evidence="4" id="KW-1185">Reference proteome</keyword>
<dbReference type="AlphaFoldDB" id="A0A1H9FFU1"/>
<dbReference type="Pfam" id="PF00535">
    <property type="entry name" value="Glycos_transf_2"/>
    <property type="match status" value="1"/>
</dbReference>
<dbReference type="Gene3D" id="3.40.50.2000">
    <property type="entry name" value="Glycogen Phosphorylase B"/>
    <property type="match status" value="2"/>
</dbReference>
<dbReference type="InterPro" id="IPR001173">
    <property type="entry name" value="Glyco_trans_2-like"/>
</dbReference>
<dbReference type="Proteomes" id="UP000199647">
    <property type="component" value="Unassembled WGS sequence"/>
</dbReference>
<dbReference type="GO" id="GO:0016757">
    <property type="term" value="F:glycosyltransferase activity"/>
    <property type="evidence" value="ECO:0007669"/>
    <property type="project" value="UniProtKB-ARBA"/>
</dbReference>
<evidence type="ECO:0000259" key="1">
    <source>
        <dbReference type="Pfam" id="PF00535"/>
    </source>
</evidence>
<dbReference type="SUPFAM" id="SSF53448">
    <property type="entry name" value="Nucleotide-diphospho-sugar transferases"/>
    <property type="match status" value="1"/>
</dbReference>
<dbReference type="Pfam" id="PF13692">
    <property type="entry name" value="Glyco_trans_1_4"/>
    <property type="match status" value="1"/>
</dbReference>
<keyword evidence="3" id="KW-0808">Transferase</keyword>
<dbReference type="STRING" id="1855383.SAMN05216548_104106"/>
<evidence type="ECO:0000313" key="4">
    <source>
        <dbReference type="Proteomes" id="UP000199647"/>
    </source>
</evidence>
<dbReference type="EMBL" id="FOFG01000004">
    <property type="protein sequence ID" value="SEQ36790.1"/>
    <property type="molecule type" value="Genomic_DNA"/>
</dbReference>
<dbReference type="SUPFAM" id="SSF53756">
    <property type="entry name" value="UDP-Glycosyltransferase/glycogen phosphorylase"/>
    <property type="match status" value="1"/>
</dbReference>